<dbReference type="RefSeq" id="WP_146043259.1">
    <property type="nucleotide sequence ID" value="NZ_CP133164.1"/>
</dbReference>
<evidence type="ECO:0000313" key="3">
    <source>
        <dbReference type="Proteomes" id="UP001237292"/>
    </source>
</evidence>
<dbReference type="EMBL" id="CP133164">
    <property type="protein sequence ID" value="WMN16018.1"/>
    <property type="molecule type" value="Genomic_DNA"/>
</dbReference>
<reference evidence="2 3" key="1">
    <citation type="journal article" date="2023" name="Access Microbiol">
        <title>The genome of a steinernematid-associated Pseudomonas piscis bacterium encodes the biosynthesis of insect toxins.</title>
        <authorList>
            <person name="Awori R.M."/>
            <person name="Hendre P."/>
            <person name="Amugune N.O."/>
        </authorList>
    </citation>
    <scope>NUCLEOTIDE SEQUENCE [LARGE SCALE GENOMIC DNA]</scope>
    <source>
        <strain evidence="2 3">75</strain>
    </source>
</reference>
<dbReference type="Proteomes" id="UP001237292">
    <property type="component" value="Chromosome"/>
</dbReference>
<gene>
    <name evidence="2" type="ORF">QL104_22045</name>
</gene>
<protein>
    <submittedName>
        <fullName evidence="2">Uncharacterized protein</fullName>
    </submittedName>
</protein>
<sequence length="82" mass="8919">MPLIGIIPNLKFLSPQAINKNKTIANHCIETCLFPGLIITIAKLSTSDSPSTRAETSDSTYNSLAAAGRYETGKRNRSTKEH</sequence>
<keyword evidence="3" id="KW-1185">Reference proteome</keyword>
<evidence type="ECO:0000256" key="1">
    <source>
        <dbReference type="SAM" id="MobiDB-lite"/>
    </source>
</evidence>
<proteinExistence type="predicted"/>
<evidence type="ECO:0000313" key="2">
    <source>
        <dbReference type="EMBL" id="WMN16018.1"/>
    </source>
</evidence>
<accession>A0ABY9NE55</accession>
<organism evidence="2 3">
    <name type="scientific">Pseudomonas piscis</name>
    <dbReference type="NCBI Taxonomy" id="2614538"/>
    <lineage>
        <taxon>Bacteria</taxon>
        <taxon>Pseudomonadati</taxon>
        <taxon>Pseudomonadota</taxon>
        <taxon>Gammaproteobacteria</taxon>
        <taxon>Pseudomonadales</taxon>
        <taxon>Pseudomonadaceae</taxon>
        <taxon>Pseudomonas</taxon>
    </lineage>
</organism>
<name>A0ABY9NE55_9PSED</name>
<feature type="region of interest" description="Disordered" evidence="1">
    <location>
        <begin position="46"/>
        <end position="82"/>
    </location>
</feature>
<feature type="compositionally biased region" description="Polar residues" evidence="1">
    <location>
        <begin position="46"/>
        <end position="63"/>
    </location>
</feature>
<feature type="compositionally biased region" description="Basic and acidic residues" evidence="1">
    <location>
        <begin position="71"/>
        <end position="82"/>
    </location>
</feature>